<dbReference type="Proteomes" id="UP000054783">
    <property type="component" value="Unassembled WGS sequence"/>
</dbReference>
<keyword evidence="5 8" id="KW-1133">Transmembrane helix</keyword>
<keyword evidence="8" id="KW-0406">Ion transport</keyword>
<gene>
    <name evidence="10" type="primary">Slco1a6</name>
    <name evidence="10" type="ORF">T12_7914</name>
</gene>
<evidence type="ECO:0000313" key="10">
    <source>
        <dbReference type="EMBL" id="KRY23385.1"/>
    </source>
</evidence>
<dbReference type="EMBL" id="JYDQ01000003">
    <property type="protein sequence ID" value="KRY23385.1"/>
    <property type="molecule type" value="Genomic_DNA"/>
</dbReference>
<dbReference type="PANTHER" id="PTHR11388:SF76">
    <property type="entry name" value="SOLUTE CARRIER ORGANIC ANION TRANSPORTER FAMILY MEMBER"/>
    <property type="match status" value="1"/>
</dbReference>
<dbReference type="PROSITE" id="PS51465">
    <property type="entry name" value="KAZAL_2"/>
    <property type="match status" value="1"/>
</dbReference>
<evidence type="ECO:0000256" key="3">
    <source>
        <dbReference type="ARBA" id="ARBA00022475"/>
    </source>
</evidence>
<feature type="transmembrane region" description="Helical" evidence="8">
    <location>
        <begin position="127"/>
        <end position="147"/>
    </location>
</feature>
<dbReference type="InterPro" id="IPR004156">
    <property type="entry name" value="OATP"/>
</dbReference>
<dbReference type="SUPFAM" id="SSF103473">
    <property type="entry name" value="MFS general substrate transporter"/>
    <property type="match status" value="1"/>
</dbReference>
<feature type="transmembrane region" description="Helical" evidence="8">
    <location>
        <begin position="672"/>
        <end position="698"/>
    </location>
</feature>
<protein>
    <recommendedName>
        <fullName evidence="8">Solute carrier organic anion transporter family member</fullName>
    </recommendedName>
</protein>
<feature type="transmembrane region" description="Helical" evidence="8">
    <location>
        <begin position="374"/>
        <end position="395"/>
    </location>
</feature>
<evidence type="ECO:0000259" key="9">
    <source>
        <dbReference type="PROSITE" id="PS51465"/>
    </source>
</evidence>
<comment type="similarity">
    <text evidence="2 8">Belongs to the organo anion transporter (TC 2.A.60) family.</text>
</comment>
<feature type="transmembrane region" description="Helical" evidence="8">
    <location>
        <begin position="882"/>
        <end position="902"/>
    </location>
</feature>
<evidence type="ECO:0000256" key="6">
    <source>
        <dbReference type="ARBA" id="ARBA00023136"/>
    </source>
</evidence>
<feature type="transmembrane region" description="Helical" evidence="8">
    <location>
        <begin position="760"/>
        <end position="781"/>
    </location>
</feature>
<comment type="caution">
    <text evidence="8">Lacks conserved residue(s) required for the propagation of feature annotation.</text>
</comment>
<evidence type="ECO:0000256" key="5">
    <source>
        <dbReference type="ARBA" id="ARBA00022989"/>
    </source>
</evidence>
<comment type="subcellular location">
    <subcellularLocation>
        <location evidence="1 8">Cell membrane</location>
        <topology evidence="1 8">Multi-pass membrane protein</topology>
    </subcellularLocation>
</comment>
<evidence type="ECO:0000313" key="11">
    <source>
        <dbReference type="Proteomes" id="UP000054783"/>
    </source>
</evidence>
<sequence>MKTCHRVCSSLQFSSVQFSSFQFMPNLSTKYMIVQVRTMLSLGQLAGIVCQPFGRAEYLLACLSNSFFLFFLKFALSKMVKLNALWKFLTVFCVCYFLETITFTYLISAVQSIERQFQIPSRLSGTLMSSSDIGYVLTVVVLAYFGSRGNRARWIGAGCMLIAFACLLISLPSFIFPPDDHQANNVTLEKFAASADLITISEIDEPIKLIKHPTLGCAILEWLDKTRRLHPAGWIWSVEDEILSSETLNCGTSNDTFFKELPKLIQLELIPFLAGDYDAFANTLVNRLNETKIPSNQLKSLYNHAKASYAFCDRLVNKLRTFIETVKCENGTTNQAAFAIILIGIIFIGVGHSMPWTLGMPLIDDYVKKRNTPLYFAGVFFIRILGPVLGFMLGSVCNRFHYDLSSMPGLDPTDIGWIGAWWLGFLVIFSLLLLPSALLVCFPPHEIAQKTKSELPSQTEPMVQSTKSSLAKSEMKAFIQSLMIILRTPIYTITLIGRMFDTLAFKGFFVFQPKYIESQFDIPQYKANLLIGSLGIVGFALGTVTGSIIMRKLRLEGRKAAIYIACCSIISFILSVSKIALGCNSVLSEIGKLGKLNSFNYSNSCNEYCACDRQSLFPVCSASGQPFLSPCYAGCRKIINTGSTLNFTNCLCLDTGNSASRAWCSENCNQSLAVYFILFTIGGVISGTSVIPGVLMVLRSIPVKLRSVGLGLSAFLISTFPSPIIYGYIIDDTCLLWNKKCGQQGSCSIYDSDKLRNRYFGFNGILRLIGLFFDIAVCYYAKDLRLMSENGEDDVRRTTNLKRSASLNFSQKLETSHRRKLSDILYLEIAAAASRSPELGTNKQEGIRIFVQCCQVMAESKMVLIRSFPQCREINRSSMRILLINVFFFLLHECCFSLPLVITPGIAHLFPNFPYWPDSQSIPGFDPYLTPYSNWNILKGFQPNDPKYYEFMEPIGLPKWVGVIINGIRVGNNGLLNTLLEYNE</sequence>
<feature type="non-terminal residue" evidence="10">
    <location>
        <position position="984"/>
    </location>
</feature>
<comment type="caution">
    <text evidence="10">The sequence shown here is derived from an EMBL/GenBank/DDBJ whole genome shotgun (WGS) entry which is preliminary data.</text>
</comment>
<feature type="transmembrane region" description="Helical" evidence="8">
    <location>
        <begin position="415"/>
        <end position="442"/>
    </location>
</feature>
<keyword evidence="11" id="KW-1185">Reference proteome</keyword>
<dbReference type="AlphaFoldDB" id="A0A0V1AG23"/>
<keyword evidence="3" id="KW-1003">Cell membrane</keyword>
<reference evidence="10 11" key="1">
    <citation type="submission" date="2015-01" db="EMBL/GenBank/DDBJ databases">
        <title>Evolution of Trichinella species and genotypes.</title>
        <authorList>
            <person name="Korhonen P.K."/>
            <person name="Edoardo P."/>
            <person name="Giuseppe L.R."/>
            <person name="Gasser R.B."/>
        </authorList>
    </citation>
    <scope>NUCLEOTIDE SEQUENCE [LARGE SCALE GENOMIC DNA]</scope>
    <source>
        <strain evidence="10">ISS2496</strain>
    </source>
</reference>
<evidence type="ECO:0000256" key="1">
    <source>
        <dbReference type="ARBA" id="ARBA00004651"/>
    </source>
</evidence>
<dbReference type="PANTHER" id="PTHR11388">
    <property type="entry name" value="ORGANIC ANION TRANSPORTER"/>
    <property type="match status" value="1"/>
</dbReference>
<feature type="transmembrane region" description="Helical" evidence="8">
    <location>
        <begin position="477"/>
        <end position="500"/>
    </location>
</feature>
<proteinExistence type="inferred from homology"/>
<feature type="transmembrane region" description="Helical" evidence="8">
    <location>
        <begin position="336"/>
        <end position="354"/>
    </location>
</feature>
<keyword evidence="7" id="KW-1015">Disulfide bond</keyword>
<organism evidence="10 11">
    <name type="scientific">Trichinella patagoniensis</name>
    <dbReference type="NCBI Taxonomy" id="990121"/>
    <lineage>
        <taxon>Eukaryota</taxon>
        <taxon>Metazoa</taxon>
        <taxon>Ecdysozoa</taxon>
        <taxon>Nematoda</taxon>
        <taxon>Enoplea</taxon>
        <taxon>Dorylaimia</taxon>
        <taxon>Trichinellida</taxon>
        <taxon>Trichinellidae</taxon>
        <taxon>Trichinella</taxon>
    </lineage>
</organism>
<feature type="transmembrane region" description="Helical" evidence="8">
    <location>
        <begin position="710"/>
        <end position="730"/>
    </location>
</feature>
<feature type="transmembrane region" description="Helical" evidence="8">
    <location>
        <begin position="561"/>
        <end position="581"/>
    </location>
</feature>
<dbReference type="GO" id="GO:0016323">
    <property type="term" value="C:basolateral plasma membrane"/>
    <property type="evidence" value="ECO:0007669"/>
    <property type="project" value="TreeGrafter"/>
</dbReference>
<accession>A0A0V1AG23</accession>
<dbReference type="Gene3D" id="1.20.1250.20">
    <property type="entry name" value="MFS general substrate transporter like domains"/>
    <property type="match status" value="2"/>
</dbReference>
<dbReference type="GO" id="GO:0043252">
    <property type="term" value="P:sodium-independent organic anion transport"/>
    <property type="evidence" value="ECO:0007669"/>
    <property type="project" value="TreeGrafter"/>
</dbReference>
<keyword evidence="8" id="KW-0813">Transport</keyword>
<evidence type="ECO:0000256" key="7">
    <source>
        <dbReference type="ARBA" id="ARBA00023157"/>
    </source>
</evidence>
<dbReference type="GO" id="GO:0006811">
    <property type="term" value="P:monoatomic ion transport"/>
    <property type="evidence" value="ECO:0007669"/>
    <property type="project" value="UniProtKB-KW"/>
</dbReference>
<dbReference type="CDD" id="cd17336">
    <property type="entry name" value="MFS_SLCO_OATP"/>
    <property type="match status" value="1"/>
</dbReference>
<dbReference type="Pfam" id="PF03137">
    <property type="entry name" value="OATP"/>
    <property type="match status" value="2"/>
</dbReference>
<feature type="domain" description="Kazal-like" evidence="9">
    <location>
        <begin position="599"/>
        <end position="651"/>
    </location>
</feature>
<evidence type="ECO:0000256" key="8">
    <source>
        <dbReference type="RuleBase" id="RU362056"/>
    </source>
</evidence>
<dbReference type="InterPro" id="IPR036259">
    <property type="entry name" value="MFS_trans_sf"/>
</dbReference>
<dbReference type="GO" id="GO:0015347">
    <property type="term" value="F:sodium-independent organic anion transmembrane transporter activity"/>
    <property type="evidence" value="ECO:0007669"/>
    <property type="project" value="TreeGrafter"/>
</dbReference>
<evidence type="ECO:0000256" key="2">
    <source>
        <dbReference type="ARBA" id="ARBA00009657"/>
    </source>
</evidence>
<evidence type="ECO:0000256" key="4">
    <source>
        <dbReference type="ARBA" id="ARBA00022692"/>
    </source>
</evidence>
<dbReference type="OrthoDB" id="5062115at2759"/>
<keyword evidence="6 8" id="KW-0472">Membrane</keyword>
<keyword evidence="4 8" id="KW-0812">Transmembrane</keyword>
<feature type="transmembrane region" description="Helical" evidence="8">
    <location>
        <begin position="88"/>
        <end position="107"/>
    </location>
</feature>
<feature type="transmembrane region" description="Helical" evidence="8">
    <location>
        <begin position="529"/>
        <end position="549"/>
    </location>
</feature>
<dbReference type="InterPro" id="IPR002350">
    <property type="entry name" value="Kazal_dom"/>
</dbReference>
<feature type="transmembrane region" description="Helical" evidence="8">
    <location>
        <begin position="154"/>
        <end position="176"/>
    </location>
</feature>
<name>A0A0V1AG23_9BILA</name>
<dbReference type="NCBIfam" id="TIGR00805">
    <property type="entry name" value="oat"/>
    <property type="match status" value="1"/>
</dbReference>